<feature type="compositionally biased region" description="Polar residues" evidence="1">
    <location>
        <begin position="41"/>
        <end position="57"/>
    </location>
</feature>
<dbReference type="Proteomes" id="UP000316665">
    <property type="component" value="Chromosome"/>
</dbReference>
<feature type="compositionally biased region" description="Polar residues" evidence="1">
    <location>
        <begin position="65"/>
        <end position="75"/>
    </location>
</feature>
<sequence length="112" mass="12233">MIKYLAISMVFFTSIASAQVHVNGYTKKDGTYVAPHHRTAPDSTISNNYSTQGNVNPYTGKAGTVPNQADSSYGYQPQAKPAPRQEIQPLQPLPSFQPTQPLPQPSVWGTQK</sequence>
<dbReference type="KEGG" id="jas:FJQ89_04115"/>
<accession>A0A4Y6R9S3</accession>
<reference evidence="3 4" key="1">
    <citation type="submission" date="2019-06" db="EMBL/GenBank/DDBJ databases">
        <title>Complete genome sequence of Janthinobacterium sp. SNU WT3 isolated from diseased rainbow trout.</title>
        <authorList>
            <person name="Oh W.T."/>
            <person name="Park S.C."/>
        </authorList>
    </citation>
    <scope>NUCLEOTIDE SEQUENCE [LARGE SCALE GENOMIC DNA]</scope>
    <source>
        <strain evidence="3 4">SNU WT3</strain>
    </source>
</reference>
<protein>
    <submittedName>
        <fullName evidence="3">Uncharacterized protein</fullName>
    </submittedName>
</protein>
<keyword evidence="2" id="KW-0732">Signal</keyword>
<evidence type="ECO:0000256" key="1">
    <source>
        <dbReference type="SAM" id="MobiDB-lite"/>
    </source>
</evidence>
<evidence type="ECO:0000313" key="4">
    <source>
        <dbReference type="Proteomes" id="UP000316665"/>
    </source>
</evidence>
<feature type="chain" id="PRO_5021240915" evidence="2">
    <location>
        <begin position="19"/>
        <end position="112"/>
    </location>
</feature>
<proteinExistence type="predicted"/>
<dbReference type="AlphaFoldDB" id="A0A4Y6R9S3"/>
<name>A0A4Y6R9S3_9BURK</name>
<dbReference type="RefSeq" id="WP_141169158.1">
    <property type="nucleotide sequence ID" value="NZ_CP041185.1"/>
</dbReference>
<organism evidence="3 4">
    <name type="scientific">Janthinobacterium tructae</name>
    <dbReference type="NCBI Taxonomy" id="2590869"/>
    <lineage>
        <taxon>Bacteria</taxon>
        <taxon>Pseudomonadati</taxon>
        <taxon>Pseudomonadota</taxon>
        <taxon>Betaproteobacteria</taxon>
        <taxon>Burkholderiales</taxon>
        <taxon>Oxalobacteraceae</taxon>
        <taxon>Janthinobacterium</taxon>
    </lineage>
</organism>
<feature type="region of interest" description="Disordered" evidence="1">
    <location>
        <begin position="28"/>
        <end position="112"/>
    </location>
</feature>
<feature type="signal peptide" evidence="2">
    <location>
        <begin position="1"/>
        <end position="18"/>
    </location>
</feature>
<gene>
    <name evidence="3" type="ORF">FJQ89_04115</name>
</gene>
<dbReference type="EMBL" id="CP041185">
    <property type="protein sequence ID" value="QDG69688.1"/>
    <property type="molecule type" value="Genomic_DNA"/>
</dbReference>
<keyword evidence="4" id="KW-1185">Reference proteome</keyword>
<dbReference type="OrthoDB" id="8690161at2"/>
<evidence type="ECO:0000256" key="2">
    <source>
        <dbReference type="SAM" id="SignalP"/>
    </source>
</evidence>
<evidence type="ECO:0000313" key="3">
    <source>
        <dbReference type="EMBL" id="QDG69688.1"/>
    </source>
</evidence>